<protein>
    <recommendedName>
        <fullName evidence="1">SET domain-containing protein</fullName>
    </recommendedName>
</protein>
<organism evidence="2 3">
    <name type="scientific">Ramularia collo-cygni</name>
    <dbReference type="NCBI Taxonomy" id="112498"/>
    <lineage>
        <taxon>Eukaryota</taxon>
        <taxon>Fungi</taxon>
        <taxon>Dikarya</taxon>
        <taxon>Ascomycota</taxon>
        <taxon>Pezizomycotina</taxon>
        <taxon>Dothideomycetes</taxon>
        <taxon>Dothideomycetidae</taxon>
        <taxon>Mycosphaerellales</taxon>
        <taxon>Mycosphaerellaceae</taxon>
        <taxon>Ramularia</taxon>
    </lineage>
</organism>
<dbReference type="PROSITE" id="PS50280">
    <property type="entry name" value="SET"/>
    <property type="match status" value="1"/>
</dbReference>
<keyword evidence="3" id="KW-1185">Reference proteome</keyword>
<dbReference type="AlphaFoldDB" id="A0A2D3VHB2"/>
<evidence type="ECO:0000259" key="1">
    <source>
        <dbReference type="PROSITE" id="PS50280"/>
    </source>
</evidence>
<dbReference type="PANTHER" id="PTHR47332">
    <property type="entry name" value="SET DOMAIN-CONTAINING PROTEIN 5"/>
    <property type="match status" value="1"/>
</dbReference>
<proteinExistence type="predicted"/>
<dbReference type="RefSeq" id="XP_023631416.1">
    <property type="nucleotide sequence ID" value="XM_023775648.1"/>
</dbReference>
<dbReference type="OrthoDB" id="265717at2759"/>
<dbReference type="SMART" id="SM00317">
    <property type="entry name" value="SET"/>
    <property type="match status" value="1"/>
</dbReference>
<evidence type="ECO:0000313" key="3">
    <source>
        <dbReference type="Proteomes" id="UP000225277"/>
    </source>
</evidence>
<dbReference type="EMBL" id="FJUY01000022">
    <property type="protein sequence ID" value="CZT24692.1"/>
    <property type="molecule type" value="Genomic_DNA"/>
</dbReference>
<sequence>MARSIILLTTHHTDGWYEAVGSSYNLSFFALLAMAKLYAIQTSPGKGRGVFATKAISVGTAIMKDRIAMKIQKEGPAIQEAEVLQLFNKLTKADQARFLDLHDGKRQYNKIFRIWKGNVFGGHGYTALYFEVSLINHACVPNAAFGSESDPATVVALKPIASGEEIFITYNSMFDRLSKRHRANILRLYYGFECSCSACSLPKYQQALSDYRRQLLNVMKGALNGFEPIMTTFFDLYGKMDGRQAEDPRVLRGMPQRPLAKPLSADQTNAYPLLVAGLLVAEGHSELVLADAYAGAAETLLQRMEVLDDVISLQAVKAVETWMQLALSLIGKLCGAKSQRMQNIQQTWKYMLDTDQMSAALLFLRNVPATKRKGIFGARLGDVVNGGLHMSVLSEPEYRAAVRQKRSQSLLD</sequence>
<dbReference type="SUPFAM" id="SSF82199">
    <property type="entry name" value="SET domain"/>
    <property type="match status" value="1"/>
</dbReference>
<dbReference type="GeneID" id="35605462"/>
<feature type="domain" description="SET" evidence="1">
    <location>
        <begin position="35"/>
        <end position="171"/>
    </location>
</feature>
<dbReference type="Pfam" id="PF00856">
    <property type="entry name" value="SET"/>
    <property type="match status" value="1"/>
</dbReference>
<dbReference type="Gene3D" id="2.170.270.10">
    <property type="entry name" value="SET domain"/>
    <property type="match status" value="1"/>
</dbReference>
<dbReference type="STRING" id="112498.A0A2D3VHB2"/>
<dbReference type="Proteomes" id="UP000225277">
    <property type="component" value="Unassembled WGS sequence"/>
</dbReference>
<reference evidence="2 3" key="1">
    <citation type="submission" date="2016-03" db="EMBL/GenBank/DDBJ databases">
        <authorList>
            <person name="Ploux O."/>
        </authorList>
    </citation>
    <scope>NUCLEOTIDE SEQUENCE [LARGE SCALE GENOMIC DNA]</scope>
    <source>
        <strain evidence="2 3">URUG2</strain>
    </source>
</reference>
<dbReference type="PANTHER" id="PTHR47332:SF4">
    <property type="entry name" value="SET DOMAIN-CONTAINING PROTEIN 5"/>
    <property type="match status" value="1"/>
</dbReference>
<gene>
    <name evidence="2" type="ORF">RCC_10419</name>
</gene>
<dbReference type="CDD" id="cd20071">
    <property type="entry name" value="SET_SMYD"/>
    <property type="match status" value="1"/>
</dbReference>
<dbReference type="InterPro" id="IPR001214">
    <property type="entry name" value="SET_dom"/>
</dbReference>
<accession>A0A2D3VHB2</accession>
<evidence type="ECO:0000313" key="2">
    <source>
        <dbReference type="EMBL" id="CZT24692.1"/>
    </source>
</evidence>
<dbReference type="InterPro" id="IPR046341">
    <property type="entry name" value="SET_dom_sf"/>
</dbReference>
<dbReference type="InterPro" id="IPR053185">
    <property type="entry name" value="SET_domain_protein"/>
</dbReference>
<name>A0A2D3VHB2_9PEZI</name>